<dbReference type="SUPFAM" id="SSF47565">
    <property type="entry name" value="Insect pheromone/odorant-binding proteins"/>
    <property type="match status" value="1"/>
</dbReference>
<dbReference type="Proteomes" id="UP000076408">
    <property type="component" value="Unassembled WGS sequence"/>
</dbReference>
<keyword evidence="5" id="KW-1015">Disulfide bond</keyword>
<evidence type="ECO:0000256" key="1">
    <source>
        <dbReference type="ARBA" id="ARBA00004613"/>
    </source>
</evidence>
<evidence type="ECO:0000256" key="2">
    <source>
        <dbReference type="ARBA" id="ARBA00008098"/>
    </source>
</evidence>
<name>A0A182YLZ2_ANOST</name>
<sequence>MAFLLQLATAASDDIESLIETCSATVQGMTDDLKARYRANEYPDDPVTHCFVRCVGLTLNLYTDEDGVDLEANWQHLGNGVGDEEDQFIASHRACLDGRNLNAIENLCDRAYSAFQCLKEEYGMDQTGQK</sequence>
<dbReference type="GO" id="GO:0007608">
    <property type="term" value="P:sensory perception of smell"/>
    <property type="evidence" value="ECO:0007669"/>
    <property type="project" value="TreeGrafter"/>
</dbReference>
<dbReference type="GO" id="GO:0005549">
    <property type="term" value="F:odorant binding"/>
    <property type="evidence" value="ECO:0007669"/>
    <property type="project" value="InterPro"/>
</dbReference>
<comment type="subcellular location">
    <subcellularLocation>
        <location evidence="1">Secreted</location>
    </subcellularLocation>
</comment>
<evidence type="ECO:0000313" key="6">
    <source>
        <dbReference type="EnsemblMetazoa" id="ASTEI09478-PA"/>
    </source>
</evidence>
<proteinExistence type="inferred from homology"/>
<evidence type="ECO:0000313" key="7">
    <source>
        <dbReference type="Proteomes" id="UP000076408"/>
    </source>
</evidence>
<dbReference type="GO" id="GO:0005615">
    <property type="term" value="C:extracellular space"/>
    <property type="evidence" value="ECO:0007669"/>
    <property type="project" value="TreeGrafter"/>
</dbReference>
<dbReference type="CDD" id="cd23992">
    <property type="entry name" value="PBP_GOBP"/>
    <property type="match status" value="1"/>
</dbReference>
<accession>A0A182YLZ2</accession>
<evidence type="ECO:0000256" key="5">
    <source>
        <dbReference type="ARBA" id="ARBA00023157"/>
    </source>
</evidence>
<dbReference type="Pfam" id="PF01395">
    <property type="entry name" value="PBP_GOBP"/>
    <property type="match status" value="1"/>
</dbReference>
<organism evidence="6 7">
    <name type="scientific">Anopheles stephensi</name>
    <name type="common">Indo-Pakistan malaria mosquito</name>
    <dbReference type="NCBI Taxonomy" id="30069"/>
    <lineage>
        <taxon>Eukaryota</taxon>
        <taxon>Metazoa</taxon>
        <taxon>Ecdysozoa</taxon>
        <taxon>Arthropoda</taxon>
        <taxon>Hexapoda</taxon>
        <taxon>Insecta</taxon>
        <taxon>Pterygota</taxon>
        <taxon>Neoptera</taxon>
        <taxon>Endopterygota</taxon>
        <taxon>Diptera</taxon>
        <taxon>Nematocera</taxon>
        <taxon>Culicoidea</taxon>
        <taxon>Culicidae</taxon>
        <taxon>Anophelinae</taxon>
        <taxon>Anopheles</taxon>
    </lineage>
</organism>
<keyword evidence="3" id="KW-0964">Secreted</keyword>
<dbReference type="FunFam" id="1.10.238.20:FF:000003">
    <property type="entry name" value="AGAP010409-PA"/>
    <property type="match status" value="1"/>
</dbReference>
<dbReference type="EnsemblMetazoa" id="ASTEI09478-RA">
    <property type="protein sequence ID" value="ASTEI09478-PA"/>
    <property type="gene ID" value="ASTEI09478"/>
</dbReference>
<dbReference type="SMART" id="SM00708">
    <property type="entry name" value="PhBP"/>
    <property type="match status" value="1"/>
</dbReference>
<dbReference type="VEuPathDB" id="VectorBase:ASTE004405"/>
<dbReference type="OMA" id="AYSAFQC"/>
<evidence type="ECO:0000256" key="3">
    <source>
        <dbReference type="ARBA" id="ARBA00022525"/>
    </source>
</evidence>
<dbReference type="Gene3D" id="1.10.238.20">
    <property type="entry name" value="Pheromone/general odorant binding protein domain"/>
    <property type="match status" value="1"/>
</dbReference>
<protein>
    <submittedName>
        <fullName evidence="6">Uncharacterized protein</fullName>
    </submittedName>
</protein>
<dbReference type="SMR" id="A0A182YLZ2"/>
<dbReference type="PANTHER" id="PTHR11857">
    <property type="entry name" value="ODORANT BINDING PROTEIN-RELATED"/>
    <property type="match status" value="1"/>
</dbReference>
<comment type="similarity">
    <text evidence="2">Belongs to the PBP/GOBP family.</text>
</comment>
<reference evidence="7" key="1">
    <citation type="journal article" date="2014" name="Genome Biol.">
        <title>Genome analysis of a major urban malaria vector mosquito, Anopheles stephensi.</title>
        <authorList>
            <person name="Jiang X."/>
            <person name="Peery A."/>
            <person name="Hall A.B."/>
            <person name="Sharma A."/>
            <person name="Chen X.G."/>
            <person name="Waterhouse R.M."/>
            <person name="Komissarov A."/>
            <person name="Riehle M.M."/>
            <person name="Shouche Y."/>
            <person name="Sharakhova M.V."/>
            <person name="Lawson D."/>
            <person name="Pakpour N."/>
            <person name="Arensburger P."/>
            <person name="Davidson V.L."/>
            <person name="Eiglmeier K."/>
            <person name="Emrich S."/>
            <person name="George P."/>
            <person name="Kennedy R.C."/>
            <person name="Mane S.P."/>
            <person name="Maslen G."/>
            <person name="Oringanje C."/>
            <person name="Qi Y."/>
            <person name="Settlage R."/>
            <person name="Tojo M."/>
            <person name="Tubio J.M."/>
            <person name="Unger M.F."/>
            <person name="Wang B."/>
            <person name="Vernick K.D."/>
            <person name="Ribeiro J.M."/>
            <person name="James A.A."/>
            <person name="Michel K."/>
            <person name="Riehle M.A."/>
            <person name="Luckhart S."/>
            <person name="Sharakhov I.V."/>
            <person name="Tu Z."/>
        </authorList>
    </citation>
    <scope>NUCLEOTIDE SEQUENCE [LARGE SCALE GENOMIC DNA]</scope>
    <source>
        <strain evidence="7">Indian</strain>
    </source>
</reference>
<dbReference type="VEuPathDB" id="VectorBase:ASTEI09478"/>
<reference evidence="6" key="2">
    <citation type="submission" date="2020-05" db="UniProtKB">
        <authorList>
            <consortium name="EnsemblMetazoa"/>
        </authorList>
    </citation>
    <scope>IDENTIFICATION</scope>
    <source>
        <strain evidence="6">Indian</strain>
    </source>
</reference>
<keyword evidence="4" id="KW-0732">Signal</keyword>
<keyword evidence="7" id="KW-1185">Reference proteome</keyword>
<dbReference type="VEuPathDB" id="VectorBase:ASTEI20_033196"/>
<dbReference type="STRING" id="30069.A0A182YLZ2"/>
<dbReference type="AlphaFoldDB" id="A0A182YLZ2"/>
<dbReference type="InterPro" id="IPR006170">
    <property type="entry name" value="PBP/GOBP"/>
</dbReference>
<dbReference type="InterPro" id="IPR036728">
    <property type="entry name" value="PBP_GOBP_sf"/>
</dbReference>
<evidence type="ECO:0000256" key="4">
    <source>
        <dbReference type="ARBA" id="ARBA00022729"/>
    </source>
</evidence>
<dbReference type="PANTHER" id="PTHR11857:SF46">
    <property type="entry name" value="GENERAL ODORANT-BINDING PROTEIN 99A-RELATED"/>
    <property type="match status" value="1"/>
</dbReference>